<gene>
    <name evidence="1" type="ORF">HPB51_019906</name>
</gene>
<evidence type="ECO:0000313" key="2">
    <source>
        <dbReference type="Proteomes" id="UP000821866"/>
    </source>
</evidence>
<comment type="caution">
    <text evidence="1">The sequence shown here is derived from an EMBL/GenBank/DDBJ whole genome shotgun (WGS) entry which is preliminary data.</text>
</comment>
<accession>A0A9J6E3B5</accession>
<name>A0A9J6E3B5_RHIMP</name>
<protein>
    <submittedName>
        <fullName evidence="1">Uncharacterized protein</fullName>
    </submittedName>
</protein>
<dbReference type="AlphaFoldDB" id="A0A9J6E3B5"/>
<dbReference type="Proteomes" id="UP000821866">
    <property type="component" value="Chromosome 4"/>
</dbReference>
<organism evidence="1 2">
    <name type="scientific">Rhipicephalus microplus</name>
    <name type="common">Cattle tick</name>
    <name type="synonym">Boophilus microplus</name>
    <dbReference type="NCBI Taxonomy" id="6941"/>
    <lineage>
        <taxon>Eukaryota</taxon>
        <taxon>Metazoa</taxon>
        <taxon>Ecdysozoa</taxon>
        <taxon>Arthropoda</taxon>
        <taxon>Chelicerata</taxon>
        <taxon>Arachnida</taxon>
        <taxon>Acari</taxon>
        <taxon>Parasitiformes</taxon>
        <taxon>Ixodida</taxon>
        <taxon>Ixodoidea</taxon>
        <taxon>Ixodidae</taxon>
        <taxon>Rhipicephalinae</taxon>
        <taxon>Rhipicephalus</taxon>
        <taxon>Boophilus</taxon>
    </lineage>
</organism>
<reference evidence="1" key="1">
    <citation type="journal article" date="2020" name="Cell">
        <title>Large-Scale Comparative Analyses of Tick Genomes Elucidate Their Genetic Diversity and Vector Capacities.</title>
        <authorList>
            <consortium name="Tick Genome and Microbiome Consortium (TIGMIC)"/>
            <person name="Jia N."/>
            <person name="Wang J."/>
            <person name="Shi W."/>
            <person name="Du L."/>
            <person name="Sun Y."/>
            <person name="Zhan W."/>
            <person name="Jiang J.F."/>
            <person name="Wang Q."/>
            <person name="Zhang B."/>
            <person name="Ji P."/>
            <person name="Bell-Sakyi L."/>
            <person name="Cui X.M."/>
            <person name="Yuan T.T."/>
            <person name="Jiang B.G."/>
            <person name="Yang W.F."/>
            <person name="Lam T.T."/>
            <person name="Chang Q.C."/>
            <person name="Ding S.J."/>
            <person name="Wang X.J."/>
            <person name="Zhu J.G."/>
            <person name="Ruan X.D."/>
            <person name="Zhao L."/>
            <person name="Wei J.T."/>
            <person name="Ye R.Z."/>
            <person name="Que T.C."/>
            <person name="Du C.H."/>
            <person name="Zhou Y.H."/>
            <person name="Cheng J.X."/>
            <person name="Dai P.F."/>
            <person name="Guo W.B."/>
            <person name="Han X.H."/>
            <person name="Huang E.J."/>
            <person name="Li L.F."/>
            <person name="Wei W."/>
            <person name="Gao Y.C."/>
            <person name="Liu J.Z."/>
            <person name="Shao H.Z."/>
            <person name="Wang X."/>
            <person name="Wang C.C."/>
            <person name="Yang T.C."/>
            <person name="Huo Q.B."/>
            <person name="Li W."/>
            <person name="Chen H.Y."/>
            <person name="Chen S.E."/>
            <person name="Zhou L.G."/>
            <person name="Ni X.B."/>
            <person name="Tian J.H."/>
            <person name="Sheng Y."/>
            <person name="Liu T."/>
            <person name="Pan Y.S."/>
            <person name="Xia L.Y."/>
            <person name="Li J."/>
            <person name="Zhao F."/>
            <person name="Cao W.C."/>
        </authorList>
    </citation>
    <scope>NUCLEOTIDE SEQUENCE</scope>
    <source>
        <strain evidence="1">Rmic-2018</strain>
    </source>
</reference>
<dbReference type="SUPFAM" id="SSF74924">
    <property type="entry name" value="Cap-Gly domain"/>
    <property type="match status" value="1"/>
</dbReference>
<evidence type="ECO:0000313" key="1">
    <source>
        <dbReference type="EMBL" id="KAH8028820.1"/>
    </source>
</evidence>
<proteinExistence type="predicted"/>
<sequence>MGEQELGEVAVGTRVSCDGHYGVVRYCGPVVDTKGERDVHGWALSGTTHIVASTMAVTRTSSTSSRGELIHSIE</sequence>
<keyword evidence="2" id="KW-1185">Reference proteome</keyword>
<dbReference type="EMBL" id="JABSTU010000006">
    <property type="protein sequence ID" value="KAH8028820.1"/>
    <property type="molecule type" value="Genomic_DNA"/>
</dbReference>
<reference evidence="1" key="2">
    <citation type="submission" date="2021-09" db="EMBL/GenBank/DDBJ databases">
        <authorList>
            <person name="Jia N."/>
            <person name="Wang J."/>
            <person name="Shi W."/>
            <person name="Du L."/>
            <person name="Sun Y."/>
            <person name="Zhan W."/>
            <person name="Jiang J."/>
            <person name="Wang Q."/>
            <person name="Zhang B."/>
            <person name="Ji P."/>
            <person name="Sakyi L.B."/>
            <person name="Cui X."/>
            <person name="Yuan T."/>
            <person name="Jiang B."/>
            <person name="Yang W."/>
            <person name="Lam T.T.-Y."/>
            <person name="Chang Q."/>
            <person name="Ding S."/>
            <person name="Wang X."/>
            <person name="Zhu J."/>
            <person name="Ruan X."/>
            <person name="Zhao L."/>
            <person name="Wei J."/>
            <person name="Que T."/>
            <person name="Du C."/>
            <person name="Cheng J."/>
            <person name="Dai P."/>
            <person name="Han X."/>
            <person name="Huang E."/>
            <person name="Gao Y."/>
            <person name="Liu J."/>
            <person name="Shao H."/>
            <person name="Ye R."/>
            <person name="Li L."/>
            <person name="Wei W."/>
            <person name="Wang X."/>
            <person name="Wang C."/>
            <person name="Huo Q."/>
            <person name="Li W."/>
            <person name="Guo W."/>
            <person name="Chen H."/>
            <person name="Chen S."/>
            <person name="Zhou L."/>
            <person name="Zhou L."/>
            <person name="Ni X."/>
            <person name="Tian J."/>
            <person name="Zhou Y."/>
            <person name="Sheng Y."/>
            <person name="Liu T."/>
            <person name="Pan Y."/>
            <person name="Xia L."/>
            <person name="Li J."/>
            <person name="Zhao F."/>
            <person name="Cao W."/>
        </authorList>
    </citation>
    <scope>NUCLEOTIDE SEQUENCE</scope>
    <source>
        <strain evidence="1">Rmic-2018</strain>
        <tissue evidence="1">Larvae</tissue>
    </source>
</reference>
<dbReference type="InterPro" id="IPR036859">
    <property type="entry name" value="CAP-Gly_dom_sf"/>
</dbReference>